<comment type="caution">
    <text evidence="1">The sequence shown here is derived from an EMBL/GenBank/DDBJ whole genome shotgun (WGS) entry which is preliminary data.</text>
</comment>
<protein>
    <submittedName>
        <fullName evidence="1">Uncharacterized protein</fullName>
    </submittedName>
</protein>
<dbReference type="RefSeq" id="WP_006334599.1">
    <property type="nucleotide sequence ID" value="NZ_BAHC01000126.1"/>
</dbReference>
<keyword evidence="2" id="KW-1185">Reference proteome</keyword>
<name>K6WGI5_9ACTN</name>
<dbReference type="AlphaFoldDB" id="K6WGI5"/>
<evidence type="ECO:0000313" key="2">
    <source>
        <dbReference type="Proteomes" id="UP000008363"/>
    </source>
</evidence>
<organism evidence="1 2">
    <name type="scientific">Gordonia rhizosphera NBRC 16068</name>
    <dbReference type="NCBI Taxonomy" id="1108045"/>
    <lineage>
        <taxon>Bacteria</taxon>
        <taxon>Bacillati</taxon>
        <taxon>Actinomycetota</taxon>
        <taxon>Actinomycetes</taxon>
        <taxon>Mycobacteriales</taxon>
        <taxon>Gordoniaceae</taxon>
        <taxon>Gordonia</taxon>
    </lineage>
</organism>
<dbReference type="STRING" id="1108045.GORHZ_126_00180"/>
<reference evidence="1 2" key="1">
    <citation type="submission" date="2012-08" db="EMBL/GenBank/DDBJ databases">
        <title>Whole genome shotgun sequence of Gordonia rhizosphera NBRC 16068.</title>
        <authorList>
            <person name="Takarada H."/>
            <person name="Isaki S."/>
            <person name="Hosoyama A."/>
            <person name="Tsuchikane K."/>
            <person name="Katsumata H."/>
            <person name="Baba S."/>
            <person name="Ohji S."/>
            <person name="Yamazaki S."/>
            <person name="Fujita N."/>
        </authorList>
    </citation>
    <scope>NUCLEOTIDE SEQUENCE [LARGE SCALE GENOMIC DNA]</scope>
    <source>
        <strain evidence="1 2">NBRC 16068</strain>
    </source>
</reference>
<sequence length="76" mass="8591">MLRVVGEFDGKMNYHRSSPFVDKLPEDVVYDEKLREDAIRVTGPHMVRWTWKDSTNPSGLHAKVLAALRIGGLIAV</sequence>
<dbReference type="Proteomes" id="UP000008363">
    <property type="component" value="Unassembled WGS sequence"/>
</dbReference>
<proteinExistence type="predicted"/>
<dbReference type="EMBL" id="BAHC01000126">
    <property type="protein sequence ID" value="GAB91277.1"/>
    <property type="molecule type" value="Genomic_DNA"/>
</dbReference>
<evidence type="ECO:0000313" key="1">
    <source>
        <dbReference type="EMBL" id="GAB91277.1"/>
    </source>
</evidence>
<accession>K6WGI5</accession>
<gene>
    <name evidence="1" type="ORF">GORHZ_126_00180</name>
</gene>